<dbReference type="InterPro" id="IPR003362">
    <property type="entry name" value="Bact_transf"/>
</dbReference>
<evidence type="ECO:0000256" key="5">
    <source>
        <dbReference type="ARBA" id="ARBA00022989"/>
    </source>
</evidence>
<feature type="transmembrane region" description="Helical" evidence="7">
    <location>
        <begin position="108"/>
        <end position="134"/>
    </location>
</feature>
<dbReference type="InterPro" id="IPR017473">
    <property type="entry name" value="Undecaprenyl-P_gluc_Ptfrase"/>
</dbReference>
<evidence type="ECO:0000313" key="10">
    <source>
        <dbReference type="Proteomes" id="UP000030428"/>
    </source>
</evidence>
<gene>
    <name evidence="9" type="ORF">PN36_35095</name>
</gene>
<feature type="domain" description="Bacterial sugar transferase" evidence="8">
    <location>
        <begin position="273"/>
        <end position="453"/>
    </location>
</feature>
<comment type="similarity">
    <text evidence="2">Belongs to the bacterial sugar transferase family.</text>
</comment>
<evidence type="ECO:0000256" key="1">
    <source>
        <dbReference type="ARBA" id="ARBA00004141"/>
    </source>
</evidence>
<keyword evidence="5 7" id="KW-1133">Transmembrane helix</keyword>
<protein>
    <recommendedName>
        <fullName evidence="8">Bacterial sugar transferase domain-containing protein</fullName>
    </recommendedName>
</protein>
<dbReference type="Pfam" id="PF13727">
    <property type="entry name" value="CoA_binding_3"/>
    <property type="match status" value="1"/>
</dbReference>
<dbReference type="NCBIfam" id="TIGR03023">
    <property type="entry name" value="WcaJ_sugtrans"/>
    <property type="match status" value="1"/>
</dbReference>
<dbReference type="Proteomes" id="UP000030428">
    <property type="component" value="Unassembled WGS sequence"/>
</dbReference>
<dbReference type="PANTHER" id="PTHR30576:SF0">
    <property type="entry name" value="UNDECAPRENYL-PHOSPHATE N-ACETYLGALACTOSAMINYL 1-PHOSPHATE TRANSFERASE-RELATED"/>
    <property type="match status" value="1"/>
</dbReference>
<proteinExistence type="inferred from homology"/>
<sequence>MRMWIQLFFKKNTLFVDAFSIGISGIIAYVAYFDFQSWGVASYYHLAIVFGIFLSVIIFPWFGVNLRYRQRIFLSVSKLILAWLTVVAVMIIVAFSLKISVVFSRIWIVSWTFFGAIMLLLMRVIVHHGLYYVIAKRSQYLSKIVVVGGPSLARKLLKNIKTSEPYVSVKVMAFFDHGVQDLKCIPEKYSIETLSTFVEENKIDEVWVTSQNIESSQLEIILHQLRLKLVTVRFVANLLSFRLINASITHKYGLPIITISESPMRSGINRFLKGVEDRLLASLILILICPLILIIAIITKLTSPGPVFFLQERVGWNGKAFMMLKFRSMPINVEKNSGPVWAKKGEDRATSFGRFLRKTSLDELPQFLNVLKGEMSIVGPRPERPFFVEKFKHEIPNYMQKHLVKGGITGWAQINGWRGNTDLHQRIEHDIFYIENWSVQFDIQIIVITIFRSFFDKNAC</sequence>
<feature type="transmembrane region" description="Helical" evidence="7">
    <location>
        <begin position="12"/>
        <end position="32"/>
    </location>
</feature>
<evidence type="ECO:0000256" key="6">
    <source>
        <dbReference type="ARBA" id="ARBA00023136"/>
    </source>
</evidence>
<reference evidence="9 10" key="1">
    <citation type="journal article" date="2016" name="Front. Microbiol.">
        <title>Single-Cell (Meta-)Genomics of a Dimorphic Candidatus Thiomargarita nelsonii Reveals Genomic Plasticity.</title>
        <authorList>
            <person name="Flood B.E."/>
            <person name="Fliss P."/>
            <person name="Jones D.S."/>
            <person name="Dick G.J."/>
            <person name="Jain S."/>
            <person name="Kaster A.K."/>
            <person name="Winkel M."/>
            <person name="Mussmann M."/>
            <person name="Bailey J."/>
        </authorList>
    </citation>
    <scope>NUCLEOTIDE SEQUENCE [LARGE SCALE GENOMIC DNA]</scope>
    <source>
        <strain evidence="9">Hydrate Ridge</strain>
    </source>
</reference>
<feature type="transmembrane region" description="Helical" evidence="7">
    <location>
        <begin position="76"/>
        <end position="96"/>
    </location>
</feature>
<keyword evidence="4 7" id="KW-0812">Transmembrane</keyword>
<evidence type="ECO:0000313" key="9">
    <source>
        <dbReference type="EMBL" id="TGN99684.1"/>
    </source>
</evidence>
<evidence type="ECO:0000256" key="3">
    <source>
        <dbReference type="ARBA" id="ARBA00022679"/>
    </source>
</evidence>
<dbReference type="Gene3D" id="3.40.50.720">
    <property type="entry name" value="NAD(P)-binding Rossmann-like Domain"/>
    <property type="match status" value="1"/>
</dbReference>
<keyword evidence="10" id="KW-1185">Reference proteome</keyword>
<dbReference type="Pfam" id="PF02397">
    <property type="entry name" value="Bac_transf"/>
    <property type="match status" value="1"/>
</dbReference>
<feature type="transmembrane region" description="Helical" evidence="7">
    <location>
        <begin position="279"/>
        <end position="298"/>
    </location>
</feature>
<dbReference type="GO" id="GO:0016020">
    <property type="term" value="C:membrane"/>
    <property type="evidence" value="ECO:0007669"/>
    <property type="project" value="UniProtKB-SubCell"/>
</dbReference>
<dbReference type="NCBIfam" id="TIGR03025">
    <property type="entry name" value="EPS_sugtrans"/>
    <property type="match status" value="1"/>
</dbReference>
<name>A0A4E0RKL7_9GAMM</name>
<keyword evidence="3" id="KW-0808">Transferase</keyword>
<organism evidence="9 10">
    <name type="scientific">Candidatus Thiomargarita nelsonii</name>
    <dbReference type="NCBI Taxonomy" id="1003181"/>
    <lineage>
        <taxon>Bacteria</taxon>
        <taxon>Pseudomonadati</taxon>
        <taxon>Pseudomonadota</taxon>
        <taxon>Gammaproteobacteria</taxon>
        <taxon>Thiotrichales</taxon>
        <taxon>Thiotrichaceae</taxon>
        <taxon>Thiomargarita</taxon>
    </lineage>
</organism>
<evidence type="ECO:0000256" key="4">
    <source>
        <dbReference type="ARBA" id="ARBA00022692"/>
    </source>
</evidence>
<dbReference type="PANTHER" id="PTHR30576">
    <property type="entry name" value="COLANIC BIOSYNTHESIS UDP-GLUCOSE LIPID CARRIER TRANSFERASE"/>
    <property type="match status" value="1"/>
</dbReference>
<feature type="transmembrane region" description="Helical" evidence="7">
    <location>
        <begin position="44"/>
        <end position="64"/>
    </location>
</feature>
<evidence type="ECO:0000259" key="8">
    <source>
        <dbReference type="Pfam" id="PF02397"/>
    </source>
</evidence>
<dbReference type="InterPro" id="IPR017475">
    <property type="entry name" value="EPS_sugar_tfrase"/>
</dbReference>
<dbReference type="AlphaFoldDB" id="A0A4E0RKL7"/>
<evidence type="ECO:0000256" key="7">
    <source>
        <dbReference type="SAM" id="Phobius"/>
    </source>
</evidence>
<evidence type="ECO:0000256" key="2">
    <source>
        <dbReference type="ARBA" id="ARBA00006464"/>
    </source>
</evidence>
<accession>A0A4E0RKL7</accession>
<keyword evidence="6 7" id="KW-0472">Membrane</keyword>
<dbReference type="EMBL" id="JSZA02000415">
    <property type="protein sequence ID" value="TGN99684.1"/>
    <property type="molecule type" value="Genomic_DNA"/>
</dbReference>
<dbReference type="GO" id="GO:0016780">
    <property type="term" value="F:phosphotransferase activity, for other substituted phosphate groups"/>
    <property type="evidence" value="ECO:0007669"/>
    <property type="project" value="TreeGrafter"/>
</dbReference>
<comment type="caution">
    <text evidence="9">The sequence shown here is derived from an EMBL/GenBank/DDBJ whole genome shotgun (WGS) entry which is preliminary data.</text>
</comment>
<comment type="subcellular location">
    <subcellularLocation>
        <location evidence="1">Membrane</location>
        <topology evidence="1">Multi-pass membrane protein</topology>
    </subcellularLocation>
</comment>